<protein>
    <submittedName>
        <fullName evidence="3">Uncharacterized protein</fullName>
    </submittedName>
</protein>
<organism evidence="3 4">
    <name type="scientific">Fasciola hepatica</name>
    <name type="common">Liver fluke</name>
    <dbReference type="NCBI Taxonomy" id="6192"/>
    <lineage>
        <taxon>Eukaryota</taxon>
        <taxon>Metazoa</taxon>
        <taxon>Spiralia</taxon>
        <taxon>Lophotrochozoa</taxon>
        <taxon>Platyhelminthes</taxon>
        <taxon>Trematoda</taxon>
        <taxon>Digenea</taxon>
        <taxon>Plagiorchiida</taxon>
        <taxon>Echinostomata</taxon>
        <taxon>Echinostomatoidea</taxon>
        <taxon>Fasciolidae</taxon>
        <taxon>Fasciola</taxon>
    </lineage>
</organism>
<keyword evidence="2" id="KW-0732">Signal</keyword>
<comment type="caution">
    <text evidence="3">The sequence shown here is derived from an EMBL/GenBank/DDBJ whole genome shotgun (WGS) entry which is preliminary data.</text>
</comment>
<feature type="signal peptide" evidence="2">
    <location>
        <begin position="1"/>
        <end position="19"/>
    </location>
</feature>
<proteinExistence type="predicted"/>
<dbReference type="EMBL" id="CANUEZ050000192">
    <property type="protein sequence ID" value="CAM0512023.1"/>
    <property type="molecule type" value="Genomic_DNA"/>
</dbReference>
<feature type="compositionally biased region" description="Polar residues" evidence="1">
    <location>
        <begin position="25"/>
        <end position="42"/>
    </location>
</feature>
<reference evidence="3 4" key="1">
    <citation type="submission" date="2024-08" db="EMBL/GenBank/DDBJ databases">
        <authorList>
            <person name="Paterson S."/>
        </authorList>
    </citation>
    <scope>NUCLEOTIDE SEQUENCE [LARGE SCALE GENOMIC DNA]</scope>
</reference>
<evidence type="ECO:0000256" key="2">
    <source>
        <dbReference type="SAM" id="SignalP"/>
    </source>
</evidence>
<dbReference type="Proteomes" id="UP001189180">
    <property type="component" value="Unassembled WGS sequence"/>
</dbReference>
<dbReference type="AlphaFoldDB" id="A0ABC9HEX8"/>
<gene>
    <name evidence="3" type="ORF">FHB240107_LOCUS4446</name>
</gene>
<accession>A0ABC9HEX8</accession>
<evidence type="ECO:0000313" key="3">
    <source>
        <dbReference type="EMBL" id="CAM0512023.1"/>
    </source>
</evidence>
<evidence type="ECO:0000256" key="1">
    <source>
        <dbReference type="SAM" id="MobiDB-lite"/>
    </source>
</evidence>
<evidence type="ECO:0000313" key="4">
    <source>
        <dbReference type="Proteomes" id="UP001189180"/>
    </source>
</evidence>
<keyword evidence="4" id="KW-1185">Reference proteome</keyword>
<sequence>MRTLAGLLLLVFCLRGMNMQVSSTDGIDTSMTEDPNGSLTTESTEHSRHHCQLNDASTCTKYTEYCKQNNRFIHTSDFISTYDHNGRTN</sequence>
<feature type="region of interest" description="Disordered" evidence="1">
    <location>
        <begin position="25"/>
        <end position="46"/>
    </location>
</feature>
<feature type="chain" id="PRO_5044748446" evidence="2">
    <location>
        <begin position="20"/>
        <end position="89"/>
    </location>
</feature>
<name>A0ABC9HEX8_FASHE</name>